<dbReference type="EMBL" id="JANAVB010024598">
    <property type="protein sequence ID" value="KAJ6822135.1"/>
    <property type="molecule type" value="Genomic_DNA"/>
</dbReference>
<reference evidence="4" key="2">
    <citation type="submission" date="2023-04" db="EMBL/GenBank/DDBJ databases">
        <authorList>
            <person name="Bruccoleri R.E."/>
            <person name="Oakeley E.J."/>
            <person name="Faust A.-M."/>
            <person name="Dessus-Babus S."/>
            <person name="Altorfer M."/>
            <person name="Burckhardt D."/>
            <person name="Oertli M."/>
            <person name="Naumann U."/>
            <person name="Petersen F."/>
            <person name="Wong J."/>
        </authorList>
    </citation>
    <scope>NUCLEOTIDE SEQUENCE</scope>
    <source>
        <strain evidence="4">GSM-AAB239-AS_SAM_17_03QT</strain>
        <tissue evidence="4">Leaf</tissue>
    </source>
</reference>
<reference evidence="4" key="1">
    <citation type="journal article" date="2023" name="GigaByte">
        <title>Genome assembly of the bearded iris, Iris pallida Lam.</title>
        <authorList>
            <person name="Bruccoleri R.E."/>
            <person name="Oakeley E.J."/>
            <person name="Faust A.M.E."/>
            <person name="Altorfer M."/>
            <person name="Dessus-Babus S."/>
            <person name="Burckhardt D."/>
            <person name="Oertli M."/>
            <person name="Naumann U."/>
            <person name="Petersen F."/>
            <person name="Wong J."/>
        </authorList>
    </citation>
    <scope>NUCLEOTIDE SEQUENCE</scope>
    <source>
        <strain evidence="4">GSM-AAB239-AS_SAM_17_03QT</strain>
    </source>
</reference>
<evidence type="ECO:0000313" key="5">
    <source>
        <dbReference type="Proteomes" id="UP001140949"/>
    </source>
</evidence>
<evidence type="ECO:0000256" key="1">
    <source>
        <dbReference type="ARBA" id="ARBA00006801"/>
    </source>
</evidence>
<feature type="domain" description="JmjC" evidence="3">
    <location>
        <begin position="159"/>
        <end position="363"/>
    </location>
</feature>
<dbReference type="AlphaFoldDB" id="A0AAX6G1B7"/>
<evidence type="ECO:0000256" key="2">
    <source>
        <dbReference type="SAM" id="MobiDB-lite"/>
    </source>
</evidence>
<organism evidence="4 5">
    <name type="scientific">Iris pallida</name>
    <name type="common">Sweet iris</name>
    <dbReference type="NCBI Taxonomy" id="29817"/>
    <lineage>
        <taxon>Eukaryota</taxon>
        <taxon>Viridiplantae</taxon>
        <taxon>Streptophyta</taxon>
        <taxon>Embryophyta</taxon>
        <taxon>Tracheophyta</taxon>
        <taxon>Spermatophyta</taxon>
        <taxon>Magnoliopsida</taxon>
        <taxon>Liliopsida</taxon>
        <taxon>Asparagales</taxon>
        <taxon>Iridaceae</taxon>
        <taxon>Iridoideae</taxon>
        <taxon>Irideae</taxon>
        <taxon>Iris</taxon>
    </lineage>
</organism>
<evidence type="ECO:0000259" key="3">
    <source>
        <dbReference type="PROSITE" id="PS51184"/>
    </source>
</evidence>
<dbReference type="Gene3D" id="2.60.120.10">
    <property type="entry name" value="Jelly Rolls"/>
    <property type="match status" value="1"/>
</dbReference>
<dbReference type="PANTHER" id="PTHR12461:SF99">
    <property type="entry name" value="BIFUNCTIONAL PEPTIDASE AND (3S)-LYSYL HYDROXYLASE JMJD7"/>
    <property type="match status" value="1"/>
</dbReference>
<dbReference type="PROSITE" id="PS51184">
    <property type="entry name" value="JMJC"/>
    <property type="match status" value="1"/>
</dbReference>
<dbReference type="SUPFAM" id="SSF51197">
    <property type="entry name" value="Clavaminate synthase-like"/>
    <property type="match status" value="1"/>
</dbReference>
<dbReference type="PANTHER" id="PTHR12461">
    <property type="entry name" value="HYPOXIA-INDUCIBLE FACTOR 1 ALPHA INHIBITOR-RELATED"/>
    <property type="match status" value="1"/>
</dbReference>
<dbReference type="Pfam" id="PF13621">
    <property type="entry name" value="Cupin_8"/>
    <property type="match status" value="1"/>
</dbReference>
<dbReference type="InterPro" id="IPR014710">
    <property type="entry name" value="RmlC-like_jellyroll"/>
</dbReference>
<sequence>MHMNLKEGGIGEEAVGEIGMEERVRGLWREVRELSLGSSGMVERLESAPSPLRFLREYASANKPCIVSRSATEHWPAISKSLWEDDRYLCSKAALSQVSVHLTPDGRADALVPLPHPQGEEGGSLCFASACVRSMSLSEALRLIVDTGKEDEAAGNVVAYAQQQNDCFRSEYGALAGDVDSHIPWATEAFGGCLPEAVNLWIGNARSHTSFHRDHYENLYAVITGEKHFLLLPPTDVHRLYIRRYPAAQYYYNYNSSSSSSSEGEVLELRLDEPRREVPWCSVDPCPPSQEELQRQMVSFPLYFDGPQPFRCTVRAGEILYLPSMWFHHVTQTPHHRTGRTIAINYWYDMQFDIKYAYFNFLQSIRCLSPTAATTTHRATGSSSRLVSVHDNDNDNDDADDMQHAHLHTLHMSDSDSDSGDDALLKTDT</sequence>
<name>A0AAX6G1B7_IRIPA</name>
<accession>A0AAX6G1B7</accession>
<comment type="caution">
    <text evidence="4">The sequence shown here is derived from an EMBL/GenBank/DDBJ whole genome shotgun (WGS) entry which is preliminary data.</text>
</comment>
<evidence type="ECO:0000313" key="4">
    <source>
        <dbReference type="EMBL" id="KAJ6822135.1"/>
    </source>
</evidence>
<protein>
    <submittedName>
        <fullName evidence="4">Phospholipase A2, group IVB</fullName>
    </submittedName>
</protein>
<dbReference type="InterPro" id="IPR041667">
    <property type="entry name" value="Cupin_8"/>
</dbReference>
<comment type="similarity">
    <text evidence="1">Belongs to the JARID1 histone demethylase family.</text>
</comment>
<proteinExistence type="inferred from homology"/>
<feature type="region of interest" description="Disordered" evidence="2">
    <location>
        <begin position="410"/>
        <end position="429"/>
    </location>
</feature>
<feature type="region of interest" description="Disordered" evidence="2">
    <location>
        <begin position="379"/>
        <end position="401"/>
    </location>
</feature>
<dbReference type="Proteomes" id="UP001140949">
    <property type="component" value="Unassembled WGS sequence"/>
</dbReference>
<gene>
    <name evidence="4" type="ORF">M6B38_389590</name>
</gene>
<keyword evidence="5" id="KW-1185">Reference proteome</keyword>
<dbReference type="SMART" id="SM00558">
    <property type="entry name" value="JmjC"/>
    <property type="match status" value="1"/>
</dbReference>
<dbReference type="InterPro" id="IPR003347">
    <property type="entry name" value="JmjC_dom"/>
</dbReference>